<sequence>MQGTANEVKVHLGKLQSPPLPHQGDWDDIKATCFQSSYKDQGKVLYTPFTLVFDVKTKFTDDKSQMHACQSSTLKTGDIVLVEAWICRYASRNQG</sequence>
<accession>A0A0C9T6A0</accession>
<protein>
    <submittedName>
        <fullName evidence="1">Uncharacterized protein</fullName>
    </submittedName>
</protein>
<keyword evidence="2" id="KW-1185">Reference proteome</keyword>
<organism evidence="1 2">
    <name type="scientific">Paxillus involutus ATCC 200175</name>
    <dbReference type="NCBI Taxonomy" id="664439"/>
    <lineage>
        <taxon>Eukaryota</taxon>
        <taxon>Fungi</taxon>
        <taxon>Dikarya</taxon>
        <taxon>Basidiomycota</taxon>
        <taxon>Agaricomycotina</taxon>
        <taxon>Agaricomycetes</taxon>
        <taxon>Agaricomycetidae</taxon>
        <taxon>Boletales</taxon>
        <taxon>Paxilineae</taxon>
        <taxon>Paxillaceae</taxon>
        <taxon>Paxillus</taxon>
    </lineage>
</organism>
<proteinExistence type="predicted"/>
<gene>
    <name evidence="1" type="ORF">PAXINDRAFT_19968</name>
</gene>
<dbReference type="AlphaFoldDB" id="A0A0C9T6A0"/>
<name>A0A0C9T6A0_PAXIN</name>
<evidence type="ECO:0000313" key="2">
    <source>
        <dbReference type="Proteomes" id="UP000053647"/>
    </source>
</evidence>
<dbReference type="Proteomes" id="UP000053647">
    <property type="component" value="Unassembled WGS sequence"/>
</dbReference>
<reference evidence="1 2" key="1">
    <citation type="submission" date="2014-06" db="EMBL/GenBank/DDBJ databases">
        <authorList>
            <consortium name="DOE Joint Genome Institute"/>
            <person name="Kuo A."/>
            <person name="Kohler A."/>
            <person name="Nagy L.G."/>
            <person name="Floudas D."/>
            <person name="Copeland A."/>
            <person name="Barry K.W."/>
            <person name="Cichocki N."/>
            <person name="Veneault-Fourrey C."/>
            <person name="LaButti K."/>
            <person name="Lindquist E.A."/>
            <person name="Lipzen A."/>
            <person name="Lundell T."/>
            <person name="Morin E."/>
            <person name="Murat C."/>
            <person name="Sun H."/>
            <person name="Tunlid A."/>
            <person name="Henrissat B."/>
            <person name="Grigoriev I.V."/>
            <person name="Hibbett D.S."/>
            <person name="Martin F."/>
            <person name="Nordberg H.P."/>
            <person name="Cantor M.N."/>
            <person name="Hua S.X."/>
        </authorList>
    </citation>
    <scope>NUCLEOTIDE SEQUENCE [LARGE SCALE GENOMIC DNA]</scope>
    <source>
        <strain evidence="1 2">ATCC 200175</strain>
    </source>
</reference>
<dbReference type="EMBL" id="KN820137">
    <property type="protein sequence ID" value="KIJ06833.1"/>
    <property type="molecule type" value="Genomic_DNA"/>
</dbReference>
<reference evidence="2" key="2">
    <citation type="submission" date="2015-01" db="EMBL/GenBank/DDBJ databases">
        <title>Evolutionary Origins and Diversification of the Mycorrhizal Mutualists.</title>
        <authorList>
            <consortium name="DOE Joint Genome Institute"/>
            <consortium name="Mycorrhizal Genomics Consortium"/>
            <person name="Kohler A."/>
            <person name="Kuo A."/>
            <person name="Nagy L.G."/>
            <person name="Floudas D."/>
            <person name="Copeland A."/>
            <person name="Barry K.W."/>
            <person name="Cichocki N."/>
            <person name="Veneault-Fourrey C."/>
            <person name="LaButti K."/>
            <person name="Lindquist E.A."/>
            <person name="Lipzen A."/>
            <person name="Lundell T."/>
            <person name="Morin E."/>
            <person name="Murat C."/>
            <person name="Riley R."/>
            <person name="Ohm R."/>
            <person name="Sun H."/>
            <person name="Tunlid A."/>
            <person name="Henrissat B."/>
            <person name="Grigoriev I.V."/>
            <person name="Hibbett D.S."/>
            <person name="Martin F."/>
        </authorList>
    </citation>
    <scope>NUCLEOTIDE SEQUENCE [LARGE SCALE GENOMIC DNA]</scope>
    <source>
        <strain evidence="2">ATCC 200175</strain>
    </source>
</reference>
<dbReference type="HOGENOM" id="CLU_2373401_0_0_1"/>
<evidence type="ECO:0000313" key="1">
    <source>
        <dbReference type="EMBL" id="KIJ06833.1"/>
    </source>
</evidence>